<feature type="compositionally biased region" description="Acidic residues" evidence="2">
    <location>
        <begin position="17"/>
        <end position="29"/>
    </location>
</feature>
<dbReference type="OrthoDB" id="565552at2759"/>
<name>A0A8J6CHC5_DIALT</name>
<feature type="domain" description="NIF system FeS cluster assembly NifU C-terminal" evidence="3">
    <location>
        <begin position="77"/>
        <end position="144"/>
    </location>
</feature>
<protein>
    <recommendedName>
        <fullName evidence="3">NIF system FeS cluster assembly NifU C-terminal domain-containing protein</fullName>
    </recommendedName>
</protein>
<organism evidence="4 5">
    <name type="scientific">Diacronema lutheri</name>
    <name type="common">Unicellular marine alga</name>
    <name type="synonym">Monochrysis lutheri</name>
    <dbReference type="NCBI Taxonomy" id="2081491"/>
    <lineage>
        <taxon>Eukaryota</taxon>
        <taxon>Haptista</taxon>
        <taxon>Haptophyta</taxon>
        <taxon>Pavlovophyceae</taxon>
        <taxon>Pavlovales</taxon>
        <taxon>Pavlovaceae</taxon>
        <taxon>Diacronema</taxon>
    </lineage>
</organism>
<evidence type="ECO:0000256" key="1">
    <source>
        <dbReference type="ARBA" id="ARBA00006420"/>
    </source>
</evidence>
<dbReference type="Pfam" id="PF01106">
    <property type="entry name" value="NifU"/>
    <property type="match status" value="1"/>
</dbReference>
<dbReference type="GO" id="GO:0016226">
    <property type="term" value="P:iron-sulfur cluster assembly"/>
    <property type="evidence" value="ECO:0007669"/>
    <property type="project" value="InterPro"/>
</dbReference>
<feature type="region of interest" description="Disordered" evidence="2">
    <location>
        <begin position="1"/>
        <end position="42"/>
    </location>
</feature>
<proteinExistence type="inferred from homology"/>
<keyword evidence="5" id="KW-1185">Reference proteome</keyword>
<dbReference type="PANTHER" id="PTHR11178:SF25">
    <property type="entry name" value="NIFU-LIKE PROTEIN 3, CHLOROPLASTIC"/>
    <property type="match status" value="1"/>
</dbReference>
<dbReference type="GO" id="GO:0005739">
    <property type="term" value="C:mitochondrion"/>
    <property type="evidence" value="ECO:0007669"/>
    <property type="project" value="TreeGrafter"/>
</dbReference>
<dbReference type="SUPFAM" id="SSF117916">
    <property type="entry name" value="Fe-S cluster assembly (FSCA) domain-like"/>
    <property type="match status" value="1"/>
</dbReference>
<dbReference type="Proteomes" id="UP000751190">
    <property type="component" value="Unassembled WGS sequence"/>
</dbReference>
<dbReference type="InterPro" id="IPR034904">
    <property type="entry name" value="FSCA_dom_sf"/>
</dbReference>
<evidence type="ECO:0000313" key="5">
    <source>
        <dbReference type="Proteomes" id="UP000751190"/>
    </source>
</evidence>
<dbReference type="OMA" id="VEGGDCH"/>
<accession>A0A8J6CHC5</accession>
<comment type="similarity">
    <text evidence="1">Belongs to the NifU family.</text>
</comment>
<dbReference type="AlphaFoldDB" id="A0A8J6CHC5"/>
<reference evidence="4" key="1">
    <citation type="submission" date="2021-05" db="EMBL/GenBank/DDBJ databases">
        <title>The genome of the haptophyte Pavlova lutheri (Diacronema luteri, Pavlovales) - a model for lipid biosynthesis in eukaryotic algae.</title>
        <authorList>
            <person name="Hulatt C.J."/>
            <person name="Posewitz M.C."/>
        </authorList>
    </citation>
    <scope>NUCLEOTIDE SEQUENCE</scope>
    <source>
        <strain evidence="4">NIVA-4/92</strain>
    </source>
</reference>
<comment type="caution">
    <text evidence="4">The sequence shown here is derived from an EMBL/GenBank/DDBJ whole genome shotgun (WGS) entry which is preliminary data.</text>
</comment>
<dbReference type="GO" id="GO:0005506">
    <property type="term" value="F:iron ion binding"/>
    <property type="evidence" value="ECO:0007669"/>
    <property type="project" value="InterPro"/>
</dbReference>
<dbReference type="Gene3D" id="3.30.300.130">
    <property type="entry name" value="Fe-S cluster assembly (FSCA)"/>
    <property type="match status" value="1"/>
</dbReference>
<dbReference type="EMBL" id="JAGTXO010000005">
    <property type="protein sequence ID" value="KAG8467603.1"/>
    <property type="molecule type" value="Genomic_DNA"/>
</dbReference>
<evidence type="ECO:0000313" key="4">
    <source>
        <dbReference type="EMBL" id="KAG8467603.1"/>
    </source>
</evidence>
<dbReference type="InterPro" id="IPR001075">
    <property type="entry name" value="NIF_FeS_clus_asmbl_NifU_C"/>
</dbReference>
<dbReference type="GO" id="GO:0051536">
    <property type="term" value="F:iron-sulfur cluster binding"/>
    <property type="evidence" value="ECO:0007669"/>
    <property type="project" value="InterPro"/>
</dbReference>
<evidence type="ECO:0000256" key="2">
    <source>
        <dbReference type="SAM" id="MobiDB-lite"/>
    </source>
</evidence>
<dbReference type="PANTHER" id="PTHR11178">
    <property type="entry name" value="IRON-SULFUR CLUSTER SCAFFOLD PROTEIN NFU-RELATED"/>
    <property type="match status" value="1"/>
</dbReference>
<sequence>MSSTRPSGAPGARGAYEADDDDDDDDDEAFVPPAERVRRAQDGAGAVISPFANAASTPAPPAAAAPSALLALTAENVDAALDEVRPALLADGGNIEVVEVDASSGVVKLALQGACTTCPSASITMQQGVESTLRRVFPQISSVVAVPPRAADAGAASDPAELTIEAVQEVVTQILPAITGMGGTLRLVSASADGRVEVQFTGPARVQYGVDLALRDNKLVKEVVFSAPK</sequence>
<gene>
    <name evidence="4" type="ORF">KFE25_006655</name>
</gene>
<evidence type="ECO:0000259" key="3">
    <source>
        <dbReference type="Pfam" id="PF01106"/>
    </source>
</evidence>